<dbReference type="PANTHER" id="PTHR43523:SF6">
    <property type="entry name" value="GLYCOGEN BIOSYNTHESIS PROTEIN GLGD"/>
    <property type="match status" value="1"/>
</dbReference>
<evidence type="ECO:0000256" key="2">
    <source>
        <dbReference type="ARBA" id="ARBA00023056"/>
    </source>
</evidence>
<dbReference type="Pfam" id="PF00483">
    <property type="entry name" value="NTP_transferase"/>
    <property type="match status" value="1"/>
</dbReference>
<reference evidence="5" key="2">
    <citation type="submission" date="2021-04" db="EMBL/GenBank/DDBJ databases">
        <authorList>
            <person name="Gilroy R."/>
        </authorList>
    </citation>
    <scope>NUCLEOTIDE SEQUENCE</scope>
    <source>
        <strain evidence="5">CHK187-11901</strain>
    </source>
</reference>
<comment type="similarity">
    <text evidence="1">Belongs to the bacterial/plant glucose-1-phosphate adenylyltransferase family.</text>
</comment>
<dbReference type="PANTHER" id="PTHR43523">
    <property type="entry name" value="GLUCOSE-1-PHOSPHATE ADENYLYLTRANSFERASE-RELATED"/>
    <property type="match status" value="1"/>
</dbReference>
<gene>
    <name evidence="5" type="primary">glgD</name>
    <name evidence="5" type="ORF">H9702_02555</name>
</gene>
<dbReference type="GO" id="GO:0005978">
    <property type="term" value="P:glycogen biosynthetic process"/>
    <property type="evidence" value="ECO:0007669"/>
    <property type="project" value="UniProtKB-KW"/>
</dbReference>
<dbReference type="EMBL" id="DWWM01000014">
    <property type="protein sequence ID" value="HJC35996.1"/>
    <property type="molecule type" value="Genomic_DNA"/>
</dbReference>
<dbReference type="InterPro" id="IPR029044">
    <property type="entry name" value="Nucleotide-diphossugar_trans"/>
</dbReference>
<dbReference type="Pfam" id="PF24894">
    <property type="entry name" value="Hexapep_GlmU"/>
    <property type="match status" value="1"/>
</dbReference>
<sequence>MCDAYGIVNFESANVHVKGMGDYRPVSAFSYLGRYRLVDFPISNMSNSGIDQIKVLVKSNPRSLIEHLGNGRQYNLNSKRGRLQIIPAIGSEGVDVNNTDVGAMRSILELLEAMPQEYVIIAPPNLVFRQDMDKLLAQHQASGADISVLYQNVDNAKSNYLNCDVLRLNRQKGVLSIGLNRGNAKNQVISLETYVMRNELLVSLIKKAANTSMMYWLRDVINEAVEEYDVQGIAHRGYLACINDFDSYYRSNMDLLDYAKGDDLLNKTWPFYTRTNDSSPTSYGDDVQVSESIVSNGCTIRGTVERSVIGRGVVIEAGAVVRGCVILPGVYIGAGVHMENAVVDKKASIIHRKEIKGLPDAPLYIRRRDRI</sequence>
<comment type="caution">
    <text evidence="5">The sequence shown here is derived from an EMBL/GenBank/DDBJ whole genome shotgun (WGS) entry which is preliminary data.</text>
</comment>
<evidence type="ECO:0000313" key="6">
    <source>
        <dbReference type="Proteomes" id="UP000823896"/>
    </source>
</evidence>
<feature type="domain" description="Glucose-1-phosphate adenylyltransferase/Bifunctional protein GlmU-like C-terminal hexapeptide" evidence="4">
    <location>
        <begin position="285"/>
        <end position="355"/>
    </location>
</feature>
<keyword evidence="5" id="KW-0808">Transferase</keyword>
<feature type="domain" description="Nucleotidyl transferase" evidence="3">
    <location>
        <begin position="28"/>
        <end position="157"/>
    </location>
</feature>
<keyword evidence="5" id="KW-0548">Nucleotidyltransferase</keyword>
<evidence type="ECO:0000259" key="3">
    <source>
        <dbReference type="Pfam" id="PF00483"/>
    </source>
</evidence>
<evidence type="ECO:0000256" key="1">
    <source>
        <dbReference type="ARBA" id="ARBA00010443"/>
    </source>
</evidence>
<accession>A0A9D2NR58</accession>
<evidence type="ECO:0000259" key="4">
    <source>
        <dbReference type="Pfam" id="PF24894"/>
    </source>
</evidence>
<keyword evidence="2" id="KW-0320">Glycogen biosynthesis</keyword>
<dbReference type="SUPFAM" id="SSF53448">
    <property type="entry name" value="Nucleotide-diphospho-sugar transferases"/>
    <property type="match status" value="1"/>
</dbReference>
<evidence type="ECO:0000313" key="5">
    <source>
        <dbReference type="EMBL" id="HJC35996.1"/>
    </source>
</evidence>
<dbReference type="CDD" id="cd04651">
    <property type="entry name" value="LbH_G1P_AT_C"/>
    <property type="match status" value="1"/>
</dbReference>
<organism evidence="5 6">
    <name type="scientific">Candidatus Merdibacter merdavium</name>
    <dbReference type="NCBI Taxonomy" id="2838692"/>
    <lineage>
        <taxon>Bacteria</taxon>
        <taxon>Bacillati</taxon>
        <taxon>Bacillota</taxon>
        <taxon>Erysipelotrichia</taxon>
        <taxon>Erysipelotrichales</taxon>
        <taxon>Erysipelotrichaceae</taxon>
        <taxon>Merdibacter</taxon>
    </lineage>
</organism>
<dbReference type="Gene3D" id="2.160.10.10">
    <property type="entry name" value="Hexapeptide repeat proteins"/>
    <property type="match status" value="1"/>
</dbReference>
<dbReference type="GO" id="GO:0008878">
    <property type="term" value="F:glucose-1-phosphate adenylyltransferase activity"/>
    <property type="evidence" value="ECO:0007669"/>
    <property type="project" value="UniProtKB-EC"/>
</dbReference>
<dbReference type="Proteomes" id="UP000823896">
    <property type="component" value="Unassembled WGS sequence"/>
</dbReference>
<dbReference type="InterPro" id="IPR011832">
    <property type="entry name" value="GlgDAde_trans"/>
</dbReference>
<protein>
    <submittedName>
        <fullName evidence="5">Glucose-1-phosphate adenylyltransferase subunit GlgD</fullName>
        <ecNumber evidence="5">2.7.7.27</ecNumber>
    </submittedName>
</protein>
<dbReference type="EC" id="2.7.7.27" evidence="5"/>
<reference evidence="5" key="1">
    <citation type="journal article" date="2021" name="PeerJ">
        <title>Extensive microbial diversity within the chicken gut microbiome revealed by metagenomics and culture.</title>
        <authorList>
            <person name="Gilroy R."/>
            <person name="Ravi A."/>
            <person name="Getino M."/>
            <person name="Pursley I."/>
            <person name="Horton D.L."/>
            <person name="Alikhan N.F."/>
            <person name="Baker D."/>
            <person name="Gharbi K."/>
            <person name="Hall N."/>
            <person name="Watson M."/>
            <person name="Adriaenssens E.M."/>
            <person name="Foster-Nyarko E."/>
            <person name="Jarju S."/>
            <person name="Secka A."/>
            <person name="Antonio M."/>
            <person name="Oren A."/>
            <person name="Chaudhuri R.R."/>
            <person name="La Ragione R."/>
            <person name="Hildebrand F."/>
            <person name="Pallen M.J."/>
        </authorList>
    </citation>
    <scope>NUCLEOTIDE SEQUENCE</scope>
    <source>
        <strain evidence="5">CHK187-11901</strain>
    </source>
</reference>
<name>A0A9D2NR58_9FIRM</name>
<dbReference type="InterPro" id="IPR011004">
    <property type="entry name" value="Trimer_LpxA-like_sf"/>
</dbReference>
<dbReference type="InterPro" id="IPR056818">
    <property type="entry name" value="GlmU/GlgC-like_hexapep"/>
</dbReference>
<dbReference type="InterPro" id="IPR011831">
    <property type="entry name" value="ADP-Glc_PPase"/>
</dbReference>
<proteinExistence type="inferred from homology"/>
<dbReference type="SUPFAM" id="SSF51161">
    <property type="entry name" value="Trimeric LpxA-like enzymes"/>
    <property type="match status" value="1"/>
</dbReference>
<dbReference type="NCBIfam" id="TIGR02092">
    <property type="entry name" value="glgD"/>
    <property type="match status" value="1"/>
</dbReference>
<dbReference type="AlphaFoldDB" id="A0A9D2NR58"/>
<dbReference type="InterPro" id="IPR005835">
    <property type="entry name" value="NTP_transferase_dom"/>
</dbReference>
<dbReference type="Gene3D" id="3.90.550.10">
    <property type="entry name" value="Spore Coat Polysaccharide Biosynthesis Protein SpsA, Chain A"/>
    <property type="match status" value="1"/>
</dbReference>